<dbReference type="SUPFAM" id="SSF50978">
    <property type="entry name" value="WD40 repeat-like"/>
    <property type="match status" value="1"/>
</dbReference>
<sequence>MKCQIPQISWHSRDPVLSVDFQPTQEDFHRLASGGTDSHVLIWYITYQENKSIKIECASDLYRHNKSVNVVRFSPNGELLASGDDEGAMFVWQLKDRSQEEASKDEENINKEEWYPVKLLRGHLEDIYDISWSADGHFLVTASMDNTAIIWDMQKYQKLHILSDSKGYVQGVAWDPRDVYIASLGSDRALRFHNIKTKKTVYKVFKAPWNIVTEKGTTLSRLFYDDTLQSYCRRLCFTPDGELVIVPSGIVEKGEKFHNTTYIFSRHAPNKPVIHLPTGDKYTIAVRCNPLLYKLNSDKKESNNKENETDMNSNEKTEISETPKPMIDLPYRMIFAVAASDSILLYDTEQLFPFAYISNIHYTHLSDLTWSSDGRILVVSSTDGYCSFIIFSKDELGEVYEPETVQISEIVKTEETLPEPLTQSNKMDVCNSPKIDNIQVNLEKEKEVSKVIQVSEVEKLSDKSNKAQSPSSNKRPLEDSKSNKKPKKICSIKNYFISPKEKPEKSSSPSVKIPEKESDGIIVSNSCDLKSPAEKASSSTASEKQVFQSKKDNSSSKLTTGKAHCKDVPEA</sequence>
<dbReference type="InterPro" id="IPR045145">
    <property type="entry name" value="PTHR15271"/>
</dbReference>
<evidence type="ECO:0000256" key="4">
    <source>
        <dbReference type="ARBA" id="ARBA00022737"/>
    </source>
</evidence>
<name>A0A087SVW3_STEMI</name>
<keyword evidence="7" id="KW-0234">DNA repair</keyword>
<keyword evidence="6" id="KW-0156">Chromatin regulator</keyword>
<dbReference type="PANTHER" id="PTHR15271">
    <property type="entry name" value="CHROMATIN ASSEMBLY FACTOR 1 SUBUNIT B"/>
    <property type="match status" value="1"/>
</dbReference>
<feature type="compositionally biased region" description="Low complexity" evidence="10">
    <location>
        <begin position="534"/>
        <end position="544"/>
    </location>
</feature>
<evidence type="ECO:0000259" key="11">
    <source>
        <dbReference type="Pfam" id="PF24105"/>
    </source>
</evidence>
<evidence type="ECO:0000256" key="8">
    <source>
        <dbReference type="ARBA" id="ARBA00023242"/>
    </source>
</evidence>
<dbReference type="InterPro" id="IPR015943">
    <property type="entry name" value="WD40/YVTN_repeat-like_dom_sf"/>
</dbReference>
<feature type="repeat" description="WD" evidence="9">
    <location>
        <begin position="61"/>
        <end position="102"/>
    </location>
</feature>
<keyword evidence="5" id="KW-0227">DNA damage</keyword>
<evidence type="ECO:0000256" key="7">
    <source>
        <dbReference type="ARBA" id="ARBA00023204"/>
    </source>
</evidence>
<keyword evidence="4" id="KW-0677">Repeat</keyword>
<proteinExistence type="inferred from homology"/>
<evidence type="ECO:0000256" key="9">
    <source>
        <dbReference type="PROSITE-ProRule" id="PRU00221"/>
    </source>
</evidence>
<keyword evidence="13" id="KW-1185">Reference proteome</keyword>
<dbReference type="InterPro" id="IPR055410">
    <property type="entry name" value="Beta-prop_CAF1B_HIR1"/>
</dbReference>
<gene>
    <name evidence="12" type="ORF">X975_25596</name>
</gene>
<organism evidence="12 13">
    <name type="scientific">Stegodyphus mimosarum</name>
    <name type="common">African social velvet spider</name>
    <dbReference type="NCBI Taxonomy" id="407821"/>
    <lineage>
        <taxon>Eukaryota</taxon>
        <taxon>Metazoa</taxon>
        <taxon>Ecdysozoa</taxon>
        <taxon>Arthropoda</taxon>
        <taxon>Chelicerata</taxon>
        <taxon>Arachnida</taxon>
        <taxon>Araneae</taxon>
        <taxon>Araneomorphae</taxon>
        <taxon>Entelegynae</taxon>
        <taxon>Eresoidea</taxon>
        <taxon>Eresidae</taxon>
        <taxon>Stegodyphus</taxon>
    </lineage>
</organism>
<dbReference type="STRING" id="407821.A0A087SVW3"/>
<dbReference type="InterPro" id="IPR019775">
    <property type="entry name" value="WD40_repeat_CS"/>
</dbReference>
<dbReference type="GO" id="GO:0006335">
    <property type="term" value="P:DNA replication-dependent chromatin assembly"/>
    <property type="evidence" value="ECO:0007669"/>
    <property type="project" value="InterPro"/>
</dbReference>
<dbReference type="SMART" id="SM00320">
    <property type="entry name" value="WD40"/>
    <property type="match status" value="5"/>
</dbReference>
<evidence type="ECO:0000256" key="10">
    <source>
        <dbReference type="SAM" id="MobiDB-lite"/>
    </source>
</evidence>
<dbReference type="OrthoDB" id="71227at2759"/>
<dbReference type="PANTHER" id="PTHR15271:SF4">
    <property type="entry name" value="CHROMATIN ASSEMBLY FACTOR 1 SUBUNIT B"/>
    <property type="match status" value="1"/>
</dbReference>
<feature type="region of interest" description="Disordered" evidence="10">
    <location>
        <begin position="299"/>
        <end position="319"/>
    </location>
</feature>
<dbReference type="GO" id="GO:0006281">
    <property type="term" value="P:DNA repair"/>
    <property type="evidence" value="ECO:0007669"/>
    <property type="project" value="UniProtKB-KW"/>
</dbReference>
<dbReference type="InterPro" id="IPR036322">
    <property type="entry name" value="WD40_repeat_dom_sf"/>
</dbReference>
<dbReference type="Proteomes" id="UP000054359">
    <property type="component" value="Unassembled WGS sequence"/>
</dbReference>
<dbReference type="PROSITE" id="PS50082">
    <property type="entry name" value="WD_REPEATS_2"/>
    <property type="match status" value="2"/>
</dbReference>
<dbReference type="Pfam" id="PF24105">
    <property type="entry name" value="Beta-prop_CAF1B_HIR1"/>
    <property type="match status" value="1"/>
</dbReference>
<dbReference type="AlphaFoldDB" id="A0A087SVW3"/>
<dbReference type="EMBL" id="KK112187">
    <property type="protein sequence ID" value="KFM57002.1"/>
    <property type="molecule type" value="Genomic_DNA"/>
</dbReference>
<evidence type="ECO:0000256" key="3">
    <source>
        <dbReference type="ARBA" id="ARBA00022574"/>
    </source>
</evidence>
<evidence type="ECO:0000256" key="2">
    <source>
        <dbReference type="ARBA" id="ARBA00007306"/>
    </source>
</evidence>
<comment type="subcellular location">
    <subcellularLocation>
        <location evidence="1">Nucleus</location>
    </subcellularLocation>
</comment>
<feature type="non-terminal residue" evidence="12">
    <location>
        <position position="571"/>
    </location>
</feature>
<feature type="region of interest" description="Disordered" evidence="10">
    <location>
        <begin position="497"/>
        <end position="571"/>
    </location>
</feature>
<dbReference type="OMA" id="CTTPEIS"/>
<feature type="domain" description="CAF1B/HIR1 beta-propeller" evidence="11">
    <location>
        <begin position="1"/>
        <end position="396"/>
    </location>
</feature>
<dbReference type="Gene3D" id="2.130.10.10">
    <property type="entry name" value="YVTN repeat-like/Quinoprotein amine dehydrogenase"/>
    <property type="match status" value="2"/>
</dbReference>
<comment type="similarity">
    <text evidence="2">Belongs to the WD repeat HIR1 family.</text>
</comment>
<protein>
    <submittedName>
        <fullName evidence="12">Chromatin assembly factor 1 subunit B</fullName>
    </submittedName>
</protein>
<reference evidence="12 13" key="1">
    <citation type="submission" date="2013-11" db="EMBL/GenBank/DDBJ databases">
        <title>Genome sequencing of Stegodyphus mimosarum.</title>
        <authorList>
            <person name="Bechsgaard J."/>
        </authorList>
    </citation>
    <scope>NUCLEOTIDE SEQUENCE [LARGE SCALE GENOMIC DNA]</scope>
</reference>
<accession>A0A087SVW3</accession>
<keyword evidence="8" id="KW-0539">Nucleus</keyword>
<evidence type="ECO:0000313" key="13">
    <source>
        <dbReference type="Proteomes" id="UP000054359"/>
    </source>
</evidence>
<evidence type="ECO:0000256" key="6">
    <source>
        <dbReference type="ARBA" id="ARBA00022853"/>
    </source>
</evidence>
<dbReference type="GO" id="GO:0033186">
    <property type="term" value="C:CAF-1 complex"/>
    <property type="evidence" value="ECO:0007669"/>
    <property type="project" value="TreeGrafter"/>
</dbReference>
<evidence type="ECO:0000313" key="12">
    <source>
        <dbReference type="EMBL" id="KFM57002.1"/>
    </source>
</evidence>
<feature type="region of interest" description="Disordered" evidence="10">
    <location>
        <begin position="459"/>
        <end position="485"/>
    </location>
</feature>
<evidence type="ECO:0000256" key="5">
    <source>
        <dbReference type="ARBA" id="ARBA00022763"/>
    </source>
</evidence>
<keyword evidence="3 9" id="KW-0853">WD repeat</keyword>
<dbReference type="PROSITE" id="PS50294">
    <property type="entry name" value="WD_REPEATS_REGION"/>
    <property type="match status" value="2"/>
</dbReference>
<dbReference type="InterPro" id="IPR001680">
    <property type="entry name" value="WD40_rpt"/>
</dbReference>
<evidence type="ECO:0000256" key="1">
    <source>
        <dbReference type="ARBA" id="ARBA00004123"/>
    </source>
</evidence>
<dbReference type="GO" id="GO:0005634">
    <property type="term" value="C:nucleus"/>
    <property type="evidence" value="ECO:0007669"/>
    <property type="project" value="UniProtKB-SubCell"/>
</dbReference>
<dbReference type="PROSITE" id="PS00678">
    <property type="entry name" value="WD_REPEATS_1"/>
    <property type="match status" value="1"/>
</dbReference>
<dbReference type="GO" id="GO:0006334">
    <property type="term" value="P:nucleosome assembly"/>
    <property type="evidence" value="ECO:0007669"/>
    <property type="project" value="TreeGrafter"/>
</dbReference>
<feature type="repeat" description="WD" evidence="9">
    <location>
        <begin position="120"/>
        <end position="161"/>
    </location>
</feature>